<comment type="subcellular location">
    <subcellularLocation>
        <location evidence="6">Cell membrane</location>
        <topology evidence="6">Multi-pass membrane protein</topology>
    </subcellularLocation>
    <subcellularLocation>
        <location evidence="1">Membrane</location>
        <topology evidence="1">Multi-pass membrane protein</topology>
    </subcellularLocation>
</comment>
<feature type="transmembrane region" description="Helical" evidence="6">
    <location>
        <begin position="455"/>
        <end position="476"/>
    </location>
</feature>
<accession>A0A4T0EN91</accession>
<feature type="transmembrane region" description="Helical" evidence="6">
    <location>
        <begin position="260"/>
        <end position="281"/>
    </location>
</feature>
<sequence length="647" mass="72072">MDNSNNFTAYASKFLSSRILGASSGHSPIFHANYDDRCSNQGPWMNDDEIEQEMAHLQQSTLNRNSTPASESRSPSPNEHLNRSTGSQRSGVSTPDPNHINQAQSLFTNQSKLSFHKPPTPEPEPEPQEEIELQLSQPLLNRPQGDHNDDIEEDEQQPHQLFIQSPAPTPTVPSITRTPIRKYRDAPFIVTYGFSIISVISIGIFTLFRNNDTAIPPPNATPFITTTLLHSTPLLVALTTIALLLGAMHLIILKNAITPILYTAIAVILFGLLGSSTWAFAGSFIDDDESDSSWSSWWQSTGLRVFSLIPMIIIVWFSRTLYIRRHKLKRSIKIVELSSQVILEHPTLIIYHLGLTLFSTLLSIPYAWLVYKLLRIGHWDSNDSGLIWHVNTSSDLLVAYVILVGFWTWGLLRGIAAVTTSGVLGAWYFNRHDPHQPSPHIIVSNSFYRSTHASFGSICLASIILTTASLLVRVLVRLRNLNNSGITRFHPVSIVFTAISMVAAMTLGFIDHISNYALIHVGITGEAFTPSAKRVKQLVNRREVKGLMDDLLVKTTIRLFAFTVSLLSAVAGFIYCAHYLNQSLHSPIIAIVAGWLTYSAIRMWCDLLTSTVDSVYVCYCFDVSTNQQHCIKASEAFGNAHQARQPV</sequence>
<keyword evidence="3 6" id="KW-0812">Transmembrane</keyword>
<dbReference type="Proteomes" id="UP000306954">
    <property type="component" value="Unassembled WGS sequence"/>
</dbReference>
<dbReference type="AlphaFoldDB" id="A0A4T0EN91"/>
<feature type="transmembrane region" description="Helical" evidence="6">
    <location>
        <begin position="186"/>
        <end position="208"/>
    </location>
</feature>
<keyword evidence="5 6" id="KW-0472">Membrane</keyword>
<evidence type="ECO:0000256" key="7">
    <source>
        <dbReference type="SAM" id="MobiDB-lite"/>
    </source>
</evidence>
<evidence type="ECO:0000256" key="3">
    <source>
        <dbReference type="ARBA" id="ARBA00022692"/>
    </source>
</evidence>
<dbReference type="OrthoDB" id="420519at2759"/>
<feature type="transmembrane region" description="Helical" evidence="6">
    <location>
        <begin position="557"/>
        <end position="577"/>
    </location>
</feature>
<feature type="transmembrane region" description="Helical" evidence="6">
    <location>
        <begin position="301"/>
        <end position="322"/>
    </location>
</feature>
<feature type="transmembrane region" description="Helical" evidence="6">
    <location>
        <begin position="228"/>
        <end position="253"/>
    </location>
</feature>
<evidence type="ECO:0000313" key="9">
    <source>
        <dbReference type="Proteomes" id="UP000306954"/>
    </source>
</evidence>
<evidence type="ECO:0000256" key="5">
    <source>
        <dbReference type="ARBA" id="ARBA00023136"/>
    </source>
</evidence>
<comment type="caution">
    <text evidence="8">The sequence shown here is derived from an EMBL/GenBank/DDBJ whole genome shotgun (WGS) entry which is preliminary data.</text>
</comment>
<dbReference type="InterPro" id="IPR007603">
    <property type="entry name" value="Choline_transptr-like"/>
</dbReference>
<feature type="transmembrane region" description="Helical" evidence="6">
    <location>
        <begin position="348"/>
        <end position="371"/>
    </location>
</feature>
<evidence type="ECO:0000313" key="8">
    <source>
        <dbReference type="EMBL" id="TIB16672.1"/>
    </source>
</evidence>
<organism evidence="8 9">
    <name type="scientific">Wallemia ichthyophaga</name>
    <dbReference type="NCBI Taxonomy" id="245174"/>
    <lineage>
        <taxon>Eukaryota</taxon>
        <taxon>Fungi</taxon>
        <taxon>Dikarya</taxon>
        <taxon>Basidiomycota</taxon>
        <taxon>Wallemiomycotina</taxon>
        <taxon>Wallemiomycetes</taxon>
        <taxon>Wallemiales</taxon>
        <taxon>Wallemiaceae</taxon>
        <taxon>Wallemia</taxon>
    </lineage>
</organism>
<protein>
    <recommendedName>
        <fullName evidence="6">Protein PNS1</fullName>
    </recommendedName>
</protein>
<dbReference type="PANTHER" id="PTHR12385">
    <property type="entry name" value="CHOLINE TRANSPORTER-LIKE (SLC FAMILY 44)"/>
    <property type="match status" value="1"/>
</dbReference>
<dbReference type="PANTHER" id="PTHR12385:SF88">
    <property type="entry name" value="CHOLINE TRANSPORTER-LIKE PROTEIN CTL1"/>
    <property type="match status" value="1"/>
</dbReference>
<feature type="region of interest" description="Disordered" evidence="7">
    <location>
        <begin position="112"/>
        <end position="131"/>
    </location>
</feature>
<keyword evidence="4 6" id="KW-1133">Transmembrane helix</keyword>
<feature type="transmembrane region" description="Helical" evidence="6">
    <location>
        <begin position="584"/>
        <end position="604"/>
    </location>
</feature>
<feature type="transmembrane region" description="Helical" evidence="6">
    <location>
        <begin position="488"/>
        <end position="510"/>
    </location>
</feature>
<dbReference type="GO" id="GO:0022857">
    <property type="term" value="F:transmembrane transporter activity"/>
    <property type="evidence" value="ECO:0007669"/>
    <property type="project" value="UniProtKB-UniRule"/>
</dbReference>
<comment type="function">
    <text evidence="6">Probably involved in transport through the plasma membrane.</text>
</comment>
<feature type="transmembrane region" description="Helical" evidence="6">
    <location>
        <begin position="386"/>
        <end position="404"/>
    </location>
</feature>
<feature type="transmembrane region" description="Helical" evidence="6">
    <location>
        <begin position="411"/>
        <end position="429"/>
    </location>
</feature>
<proteinExistence type="inferred from homology"/>
<evidence type="ECO:0000256" key="2">
    <source>
        <dbReference type="ARBA" id="ARBA00007168"/>
    </source>
</evidence>
<dbReference type="EMBL" id="SPOF01000003">
    <property type="protein sequence ID" value="TIB16672.1"/>
    <property type="molecule type" value="Genomic_DNA"/>
</dbReference>
<reference evidence="8 9" key="1">
    <citation type="submission" date="2019-03" db="EMBL/GenBank/DDBJ databases">
        <title>Sequencing 23 genomes of Wallemia ichthyophaga.</title>
        <authorList>
            <person name="Gostincar C."/>
        </authorList>
    </citation>
    <scope>NUCLEOTIDE SEQUENCE [LARGE SCALE GENOMIC DNA]</scope>
    <source>
        <strain evidence="8 9">EXF-8621</strain>
    </source>
</reference>
<feature type="region of interest" description="Disordered" evidence="7">
    <location>
        <begin position="58"/>
        <end position="101"/>
    </location>
</feature>
<evidence type="ECO:0000256" key="1">
    <source>
        <dbReference type="ARBA" id="ARBA00004141"/>
    </source>
</evidence>
<comment type="similarity">
    <text evidence="2 6">Belongs to the CTL (choline transporter-like) family.</text>
</comment>
<name>A0A4T0EN91_WALIC</name>
<dbReference type="Pfam" id="PF04515">
    <property type="entry name" value="Choline_transpo"/>
    <property type="match status" value="1"/>
</dbReference>
<gene>
    <name evidence="8" type="ORF">E3P90_00323</name>
</gene>
<evidence type="ECO:0000256" key="6">
    <source>
        <dbReference type="RuleBase" id="RU368066"/>
    </source>
</evidence>
<evidence type="ECO:0000256" key="4">
    <source>
        <dbReference type="ARBA" id="ARBA00022989"/>
    </source>
</evidence>
<dbReference type="GO" id="GO:0005886">
    <property type="term" value="C:plasma membrane"/>
    <property type="evidence" value="ECO:0007669"/>
    <property type="project" value="UniProtKB-SubCell"/>
</dbReference>